<evidence type="ECO:0000313" key="3">
    <source>
        <dbReference type="EMBL" id="BBZ24830.1"/>
    </source>
</evidence>
<keyword evidence="4" id="KW-1185">Reference proteome</keyword>
<feature type="compositionally biased region" description="Basic residues" evidence="1">
    <location>
        <begin position="79"/>
        <end position="96"/>
    </location>
</feature>
<organism evidence="3 4">
    <name type="scientific">Mycolicibacter hiberniae</name>
    <dbReference type="NCBI Taxonomy" id="29314"/>
    <lineage>
        <taxon>Bacteria</taxon>
        <taxon>Bacillati</taxon>
        <taxon>Actinomycetota</taxon>
        <taxon>Actinomycetes</taxon>
        <taxon>Mycobacteriales</taxon>
        <taxon>Mycobacteriaceae</taxon>
        <taxon>Mycolicibacter</taxon>
    </lineage>
</organism>
<dbReference type="Proteomes" id="UP000467260">
    <property type="component" value="Chromosome"/>
</dbReference>
<keyword evidence="2" id="KW-0472">Membrane</keyword>
<evidence type="ECO:0000313" key="4">
    <source>
        <dbReference type="Proteomes" id="UP000467260"/>
    </source>
</evidence>
<sequence length="126" mass="13518">MHSQDLAVAGVRPGKMPYMSEVPENTAASPAAPAEFKPYWLYRLAAWVAIVAGTVFIVSSIFFAGVWVSHGGPRGHHCPGGHGHHAQHAMLHKGPHRPGPMWWGPDRPGPEELPPPVTTTAPTPGR</sequence>
<keyword evidence="2" id="KW-0812">Transmembrane</keyword>
<name>A0A7I7X641_9MYCO</name>
<proteinExistence type="predicted"/>
<feature type="region of interest" description="Disordered" evidence="1">
    <location>
        <begin position="79"/>
        <end position="126"/>
    </location>
</feature>
<evidence type="ECO:0000256" key="1">
    <source>
        <dbReference type="SAM" id="MobiDB-lite"/>
    </source>
</evidence>
<gene>
    <name evidence="3" type="ORF">MHIB_32480</name>
</gene>
<dbReference type="EMBL" id="AP022609">
    <property type="protein sequence ID" value="BBZ24830.1"/>
    <property type="molecule type" value="Genomic_DNA"/>
</dbReference>
<dbReference type="KEGG" id="mhib:MHIB_32480"/>
<keyword evidence="2" id="KW-1133">Transmembrane helix</keyword>
<dbReference type="AlphaFoldDB" id="A0A7I7X641"/>
<protein>
    <submittedName>
        <fullName evidence="3">Uncharacterized protein</fullName>
    </submittedName>
</protein>
<accession>A0A7I7X641</accession>
<evidence type="ECO:0000256" key="2">
    <source>
        <dbReference type="SAM" id="Phobius"/>
    </source>
</evidence>
<reference evidence="3 4" key="1">
    <citation type="journal article" date="2019" name="Emerg. Microbes Infect.">
        <title>Comprehensive subspecies identification of 175 nontuberculous mycobacteria species based on 7547 genomic profiles.</title>
        <authorList>
            <person name="Matsumoto Y."/>
            <person name="Kinjo T."/>
            <person name="Motooka D."/>
            <person name="Nabeya D."/>
            <person name="Jung N."/>
            <person name="Uechi K."/>
            <person name="Horii T."/>
            <person name="Iida T."/>
            <person name="Fujita J."/>
            <person name="Nakamura S."/>
        </authorList>
    </citation>
    <scope>NUCLEOTIDE SEQUENCE [LARGE SCALE GENOMIC DNA]</scope>
    <source>
        <strain evidence="3 4">JCM 13571</strain>
    </source>
</reference>
<feature type="transmembrane region" description="Helical" evidence="2">
    <location>
        <begin position="44"/>
        <end position="68"/>
    </location>
</feature>